<evidence type="ECO:0000256" key="4">
    <source>
        <dbReference type="ARBA" id="ARBA00030881"/>
    </source>
</evidence>
<reference evidence="8 9" key="1">
    <citation type="submission" date="2016-10" db="EMBL/GenBank/DDBJ databases">
        <authorList>
            <person name="de Groot N.N."/>
        </authorList>
    </citation>
    <scope>NUCLEOTIDE SEQUENCE [LARGE SCALE GENOMIC DNA]</scope>
    <source>
        <strain evidence="8 9">IBRC-M 10780</strain>
    </source>
</reference>
<dbReference type="PROSITE" id="PS51272">
    <property type="entry name" value="SLH"/>
    <property type="match status" value="2"/>
</dbReference>
<dbReference type="SUPFAM" id="SSF55846">
    <property type="entry name" value="N-acetylmuramoyl-L-alanine amidase-like"/>
    <property type="match status" value="1"/>
</dbReference>
<evidence type="ECO:0000313" key="9">
    <source>
        <dbReference type="Proteomes" id="UP000198618"/>
    </source>
</evidence>
<keyword evidence="2 6" id="KW-0732">Signal</keyword>
<keyword evidence="9" id="KW-1185">Reference proteome</keyword>
<dbReference type="CDD" id="cd06583">
    <property type="entry name" value="PGRP"/>
    <property type="match status" value="1"/>
</dbReference>
<protein>
    <recommendedName>
        <fullName evidence="5">Autolysin</fullName>
    </recommendedName>
    <alternativeName>
        <fullName evidence="4">Cell wall hydrolase</fullName>
    </alternativeName>
</protein>
<evidence type="ECO:0000259" key="7">
    <source>
        <dbReference type="PROSITE" id="PS51272"/>
    </source>
</evidence>
<dbReference type="Gene3D" id="3.40.80.10">
    <property type="entry name" value="Peptidoglycan recognition protein-like"/>
    <property type="match status" value="1"/>
</dbReference>
<feature type="domain" description="SLH" evidence="7">
    <location>
        <begin position="428"/>
        <end position="495"/>
    </location>
</feature>
<dbReference type="STRING" id="930131.SAMN05216389_10332"/>
<gene>
    <name evidence="8" type="ORF">SAMN05216389_10332</name>
</gene>
<dbReference type="OrthoDB" id="9816557at2"/>
<dbReference type="Gene3D" id="2.30.30.170">
    <property type="match status" value="2"/>
</dbReference>
<dbReference type="Pfam" id="PF00395">
    <property type="entry name" value="SLH"/>
    <property type="match status" value="2"/>
</dbReference>
<dbReference type="InterPro" id="IPR038200">
    <property type="entry name" value="GW_dom_sf"/>
</dbReference>
<feature type="signal peptide" evidence="6">
    <location>
        <begin position="1"/>
        <end position="25"/>
    </location>
</feature>
<dbReference type="InterPro" id="IPR036505">
    <property type="entry name" value="Amidase/PGRP_sf"/>
</dbReference>
<dbReference type="InterPro" id="IPR002502">
    <property type="entry name" value="Amidase_domain"/>
</dbReference>
<name>A0A1I0A1Q3_9BACI</name>
<accession>A0A1I0A1Q3</accession>
<dbReference type="Pfam" id="PF13457">
    <property type="entry name" value="GW"/>
    <property type="match status" value="2"/>
</dbReference>
<dbReference type="InterPro" id="IPR001119">
    <property type="entry name" value="SLH_dom"/>
</dbReference>
<dbReference type="AlphaFoldDB" id="A0A1I0A1Q3"/>
<feature type="domain" description="SLH" evidence="7">
    <location>
        <begin position="554"/>
        <end position="607"/>
    </location>
</feature>
<dbReference type="Pfam" id="PF01510">
    <property type="entry name" value="Amidase_2"/>
    <property type="match status" value="1"/>
</dbReference>
<comment type="similarity">
    <text evidence="1">In the N-terminal section; belongs to the N-acetylmuramoyl-L-alanine amidase 2 family.</text>
</comment>
<evidence type="ECO:0000313" key="8">
    <source>
        <dbReference type="EMBL" id="SES88057.1"/>
    </source>
</evidence>
<evidence type="ECO:0000256" key="1">
    <source>
        <dbReference type="ARBA" id="ARBA00006088"/>
    </source>
</evidence>
<evidence type="ECO:0000256" key="2">
    <source>
        <dbReference type="ARBA" id="ARBA00022729"/>
    </source>
</evidence>
<dbReference type="SMART" id="SM00644">
    <property type="entry name" value="Ami_2"/>
    <property type="match status" value="1"/>
</dbReference>
<keyword evidence="3" id="KW-0677">Repeat</keyword>
<sequence length="607" mass="68762">MKKSIITVTAFLNIILLSSFHPVSAAEKEDESTTIKKGTEVYGEDISELTEEELQYVPEGWRDGVVEDDHIHDPIETDARNIQSVYPDVNNYISSRNLATPSIEFDHKSVFPTIFFRYGKPEGVVAHETANNSSTITGEISYMTRNYKNAFVHAFVDDDRVIEIHPTKYASWGAGRYANERFIHVELVRVHTFNEFARSVNNYATYIASLLHKHDLGVVSAEYNGTGTLWSHNAVSRFLGGTTHTDPIGYFSKWGYSWEEFVMLVGEKYNDMATFERTSKLGHIRSKQVRIYQDPLLKDDYETAGTEYTNHVYYIKQQLKKGTEVYYLISKKPSSSEGTVGWVNSKDMQVYSHVGVDRREKEFEVINGSGKAYNRAWGGSKNLVYSDLYPYLGNTFLVNLTEEVGNNTWYRGYLAGKQVWIHSNHLEEKIRFIDVASSSSHYDGIYALVDMEAITGYPLQDGSKAYRPEQEVSRSHAAVIFTRALNIPTPSNVSSILDNYSDISSSHDYANQIAATYKEEIFRGNNGRFMDGPLTREQMATVIANAFELEDIGVETGVNLENVSPSHKKNVDLLAQHGITVALDDYRPSETVTRGQFATFIYRAIQK</sequence>
<dbReference type="RefSeq" id="WP_090867273.1">
    <property type="nucleotide sequence ID" value="NZ_FOHE01000003.1"/>
</dbReference>
<evidence type="ECO:0000256" key="3">
    <source>
        <dbReference type="ARBA" id="ARBA00022737"/>
    </source>
</evidence>
<evidence type="ECO:0000256" key="5">
    <source>
        <dbReference type="ARBA" id="ARBA00032390"/>
    </source>
</evidence>
<dbReference type="GO" id="GO:0009253">
    <property type="term" value="P:peptidoglycan catabolic process"/>
    <property type="evidence" value="ECO:0007669"/>
    <property type="project" value="InterPro"/>
</dbReference>
<proteinExistence type="inferred from homology"/>
<evidence type="ECO:0000256" key="6">
    <source>
        <dbReference type="SAM" id="SignalP"/>
    </source>
</evidence>
<feature type="chain" id="PRO_5011588613" description="Autolysin" evidence="6">
    <location>
        <begin position="26"/>
        <end position="607"/>
    </location>
</feature>
<dbReference type="InterPro" id="IPR025987">
    <property type="entry name" value="GW_dom"/>
</dbReference>
<organism evidence="8 9">
    <name type="scientific">Oceanobacillus limi</name>
    <dbReference type="NCBI Taxonomy" id="930131"/>
    <lineage>
        <taxon>Bacteria</taxon>
        <taxon>Bacillati</taxon>
        <taxon>Bacillota</taxon>
        <taxon>Bacilli</taxon>
        <taxon>Bacillales</taxon>
        <taxon>Bacillaceae</taxon>
        <taxon>Oceanobacillus</taxon>
    </lineage>
</organism>
<dbReference type="EMBL" id="FOHE01000003">
    <property type="protein sequence ID" value="SES88057.1"/>
    <property type="molecule type" value="Genomic_DNA"/>
</dbReference>
<dbReference type="Proteomes" id="UP000198618">
    <property type="component" value="Unassembled WGS sequence"/>
</dbReference>
<dbReference type="GO" id="GO:0008745">
    <property type="term" value="F:N-acetylmuramoyl-L-alanine amidase activity"/>
    <property type="evidence" value="ECO:0007669"/>
    <property type="project" value="InterPro"/>
</dbReference>